<dbReference type="GO" id="GO:0032993">
    <property type="term" value="C:protein-DNA complex"/>
    <property type="evidence" value="ECO:0007669"/>
    <property type="project" value="TreeGrafter"/>
</dbReference>
<evidence type="ECO:0000259" key="5">
    <source>
        <dbReference type="PROSITE" id="PS50931"/>
    </source>
</evidence>
<dbReference type="RefSeq" id="WP_235056286.1">
    <property type="nucleotide sequence ID" value="NZ_JAKFHA010000025.1"/>
</dbReference>
<accession>A0AA41Q4Z2</accession>
<keyword evidence="7" id="KW-1185">Reference proteome</keyword>
<feature type="domain" description="HTH lysR-type" evidence="5">
    <location>
        <begin position="2"/>
        <end position="59"/>
    </location>
</feature>
<evidence type="ECO:0000256" key="2">
    <source>
        <dbReference type="ARBA" id="ARBA00023015"/>
    </source>
</evidence>
<evidence type="ECO:0000313" key="7">
    <source>
        <dbReference type="Proteomes" id="UP001165378"/>
    </source>
</evidence>
<dbReference type="SUPFAM" id="SSF53850">
    <property type="entry name" value="Periplasmic binding protein-like II"/>
    <property type="match status" value="1"/>
</dbReference>
<dbReference type="Proteomes" id="UP001165378">
    <property type="component" value="Unassembled WGS sequence"/>
</dbReference>
<dbReference type="PANTHER" id="PTHR30346">
    <property type="entry name" value="TRANSCRIPTIONAL DUAL REGULATOR HCAR-RELATED"/>
    <property type="match status" value="1"/>
</dbReference>
<dbReference type="GO" id="GO:0003677">
    <property type="term" value="F:DNA binding"/>
    <property type="evidence" value="ECO:0007669"/>
    <property type="project" value="UniProtKB-KW"/>
</dbReference>
<name>A0AA41Q4Z2_9ACTN</name>
<protein>
    <submittedName>
        <fullName evidence="6">LysR family transcriptional regulator</fullName>
    </submittedName>
</protein>
<dbReference type="InterPro" id="IPR000847">
    <property type="entry name" value="LysR_HTH_N"/>
</dbReference>
<dbReference type="Gene3D" id="1.10.10.10">
    <property type="entry name" value="Winged helix-like DNA-binding domain superfamily/Winged helix DNA-binding domain"/>
    <property type="match status" value="1"/>
</dbReference>
<evidence type="ECO:0000256" key="4">
    <source>
        <dbReference type="ARBA" id="ARBA00023163"/>
    </source>
</evidence>
<dbReference type="InterPro" id="IPR036388">
    <property type="entry name" value="WH-like_DNA-bd_sf"/>
</dbReference>
<dbReference type="InterPro" id="IPR036390">
    <property type="entry name" value="WH_DNA-bd_sf"/>
</dbReference>
<proteinExistence type="inferred from homology"/>
<sequence>MIDLHRLRLLCELRRRGTVAAVAEALSYSPSTVSHQLGELQREAGAVLFERVGRRLRLTAAGFVLAEHGDALLARMEEAEADVAASAGAVSGLVRVAAFQTAIGLLAPVMARLAAEHPGLRIETQVTEPDYALAMLEDRACDLAICDEFGTGTRRATPGLDFRELRLDPIRVVLPRDHPAAGPPAVRIAALADDAWAAGRPDTSHGRWIEDVCRTQGGFQPDVRHRTSDAMSLLFLVGAGQAVTLLPELARADRDPGVAVAAIDGPPVFRRILTVVREASINHPALAAIRDALRP</sequence>
<dbReference type="PROSITE" id="PS50931">
    <property type="entry name" value="HTH_LYSR"/>
    <property type="match status" value="1"/>
</dbReference>
<organism evidence="6 7">
    <name type="scientific">Yinghuangia soli</name>
    <dbReference type="NCBI Taxonomy" id="2908204"/>
    <lineage>
        <taxon>Bacteria</taxon>
        <taxon>Bacillati</taxon>
        <taxon>Actinomycetota</taxon>
        <taxon>Actinomycetes</taxon>
        <taxon>Kitasatosporales</taxon>
        <taxon>Streptomycetaceae</taxon>
        <taxon>Yinghuangia</taxon>
    </lineage>
</organism>
<dbReference type="Pfam" id="PF00126">
    <property type="entry name" value="HTH_1"/>
    <property type="match status" value="1"/>
</dbReference>
<dbReference type="AlphaFoldDB" id="A0AA41Q4Z2"/>
<evidence type="ECO:0000313" key="6">
    <source>
        <dbReference type="EMBL" id="MCF2531638.1"/>
    </source>
</evidence>
<dbReference type="Gene3D" id="3.40.190.290">
    <property type="match status" value="1"/>
</dbReference>
<dbReference type="EMBL" id="JAKFHA010000025">
    <property type="protein sequence ID" value="MCF2531638.1"/>
    <property type="molecule type" value="Genomic_DNA"/>
</dbReference>
<dbReference type="PANTHER" id="PTHR30346:SF29">
    <property type="entry name" value="LYSR SUBSTRATE-BINDING"/>
    <property type="match status" value="1"/>
</dbReference>
<dbReference type="GO" id="GO:0003700">
    <property type="term" value="F:DNA-binding transcription factor activity"/>
    <property type="evidence" value="ECO:0007669"/>
    <property type="project" value="InterPro"/>
</dbReference>
<dbReference type="InterPro" id="IPR005119">
    <property type="entry name" value="LysR_subst-bd"/>
</dbReference>
<reference evidence="6" key="1">
    <citation type="submission" date="2022-01" db="EMBL/GenBank/DDBJ databases">
        <title>Genome-Based Taxonomic Classification of the Phylum Actinobacteria.</title>
        <authorList>
            <person name="Gao Y."/>
        </authorList>
    </citation>
    <scope>NUCLEOTIDE SEQUENCE</scope>
    <source>
        <strain evidence="6">KLBMP 8922</strain>
    </source>
</reference>
<keyword evidence="4" id="KW-0804">Transcription</keyword>
<dbReference type="Pfam" id="PF03466">
    <property type="entry name" value="LysR_substrate"/>
    <property type="match status" value="1"/>
</dbReference>
<comment type="caution">
    <text evidence="6">The sequence shown here is derived from an EMBL/GenBank/DDBJ whole genome shotgun (WGS) entry which is preliminary data.</text>
</comment>
<keyword evidence="3" id="KW-0238">DNA-binding</keyword>
<dbReference type="SUPFAM" id="SSF46785">
    <property type="entry name" value="Winged helix' DNA-binding domain"/>
    <property type="match status" value="1"/>
</dbReference>
<comment type="similarity">
    <text evidence="1">Belongs to the LysR transcriptional regulatory family.</text>
</comment>
<gene>
    <name evidence="6" type="ORF">LZ495_31085</name>
</gene>
<evidence type="ECO:0000256" key="1">
    <source>
        <dbReference type="ARBA" id="ARBA00009437"/>
    </source>
</evidence>
<evidence type="ECO:0000256" key="3">
    <source>
        <dbReference type="ARBA" id="ARBA00023125"/>
    </source>
</evidence>
<keyword evidence="2" id="KW-0805">Transcription regulation</keyword>